<dbReference type="PANTHER" id="PTHR43507">
    <property type="entry name" value="NADH-UBIQUINONE OXIDOREDUCTASE CHAIN 4"/>
    <property type="match status" value="1"/>
</dbReference>
<keyword evidence="9" id="KW-1278">Translocase</keyword>
<dbReference type="GO" id="GO:0031966">
    <property type="term" value="C:mitochondrial membrane"/>
    <property type="evidence" value="ECO:0007669"/>
    <property type="project" value="UniProtKB-SubCell"/>
</dbReference>
<evidence type="ECO:0000256" key="4">
    <source>
        <dbReference type="ARBA" id="ARBA00012944"/>
    </source>
</evidence>
<dbReference type="Pfam" id="PF01059">
    <property type="entry name" value="Oxidored_q5_N"/>
    <property type="match status" value="1"/>
</dbReference>
<feature type="transmembrane region" description="Helical" evidence="17">
    <location>
        <begin position="55"/>
        <end position="76"/>
    </location>
</feature>
<proteinExistence type="inferred from homology"/>
<evidence type="ECO:0000256" key="11">
    <source>
        <dbReference type="ARBA" id="ARBA00022989"/>
    </source>
</evidence>
<dbReference type="InterPro" id="IPR000260">
    <property type="entry name" value="NADH4_N"/>
</dbReference>
<dbReference type="GO" id="GO:0042773">
    <property type="term" value="P:ATP synthesis coupled electron transport"/>
    <property type="evidence" value="ECO:0007669"/>
    <property type="project" value="InterPro"/>
</dbReference>
<evidence type="ECO:0000256" key="1">
    <source>
        <dbReference type="ARBA" id="ARBA00003257"/>
    </source>
</evidence>
<feature type="transmembrane region" description="Helical" evidence="17">
    <location>
        <begin position="241"/>
        <end position="261"/>
    </location>
</feature>
<feature type="transmembrane region" description="Helical" evidence="17">
    <location>
        <begin position="12"/>
        <end position="35"/>
    </location>
</feature>
<comment type="function">
    <text evidence="17">Core subunit of the mitochondrial membrane respiratory chain NADH dehydrogenase (Complex I) which catalyzes electron transfer from NADH through the respiratory chain, using ubiquinone as an electron acceptor. Essential for the catalytic activity and assembly of complex I.</text>
</comment>
<comment type="catalytic activity">
    <reaction evidence="16 17">
        <text>a ubiquinone + NADH + 5 H(+)(in) = a ubiquinol + NAD(+) + 4 H(+)(out)</text>
        <dbReference type="Rhea" id="RHEA:29091"/>
        <dbReference type="Rhea" id="RHEA-COMP:9565"/>
        <dbReference type="Rhea" id="RHEA-COMP:9566"/>
        <dbReference type="ChEBI" id="CHEBI:15378"/>
        <dbReference type="ChEBI" id="CHEBI:16389"/>
        <dbReference type="ChEBI" id="CHEBI:17976"/>
        <dbReference type="ChEBI" id="CHEBI:57540"/>
        <dbReference type="ChEBI" id="CHEBI:57945"/>
        <dbReference type="EC" id="7.1.1.2"/>
    </reaction>
</comment>
<sequence>MMKIMFSLGFLALFSGGLSWYIVYTWIMVLFLYMFSTFFMSVWYGMLSYFLGGDLLTFSFSFLSFWIISLMILASTQIYKYNYFCREFLFLVIILLMVLVVSFGVNNLFMYYLFFEFSLIPTLVLIFGWGYQPERLMAGYYLLYYTLFFSLPMLLGIFYIKSFCFSLFYFLISMDCGVYLYFSMVLAFLVKMPMVFIHFWLPKAHVEAPISGSMILAGVLLKLGGYGLIRVLMILKNYDYNFFFISLSLFGMLMVGILCLFQVDMKCLIAYSSVAHMGLVICGIMSNNVLGVIGSLVMMIGHGLCSSGMFCLANMVYECSLSRSIIINKGMLTILPSMCLFWFIIMVNNMGSPPTMNLLGEMMMFMGIMSWCNYSFVYLMASSFLGCMYSIYMYSYINHGLVFKGVNFGYHSYFIGYQLLFMHIFPLNIFFMKIDILSSM</sequence>
<feature type="transmembrane region" description="Helical" evidence="17">
    <location>
        <begin position="111"/>
        <end position="131"/>
    </location>
</feature>
<dbReference type="GO" id="GO:0003954">
    <property type="term" value="F:NADH dehydrogenase activity"/>
    <property type="evidence" value="ECO:0007669"/>
    <property type="project" value="TreeGrafter"/>
</dbReference>
<name>A0A8T9ZXZ2_9HEMI</name>
<accession>A0A8T9ZXZ2</accession>
<evidence type="ECO:0000256" key="14">
    <source>
        <dbReference type="ARBA" id="ARBA00023128"/>
    </source>
</evidence>
<keyword evidence="13 17" id="KW-0830">Ubiquinone</keyword>
<evidence type="ECO:0000256" key="12">
    <source>
        <dbReference type="ARBA" id="ARBA00023027"/>
    </source>
</evidence>
<feature type="transmembrane region" description="Helical" evidence="17">
    <location>
        <begin position="292"/>
        <end position="313"/>
    </location>
</feature>
<dbReference type="PANTHER" id="PTHR43507:SF20">
    <property type="entry name" value="NADH-UBIQUINONE OXIDOREDUCTASE CHAIN 4"/>
    <property type="match status" value="1"/>
</dbReference>
<evidence type="ECO:0000256" key="15">
    <source>
        <dbReference type="ARBA" id="ARBA00023136"/>
    </source>
</evidence>
<feature type="transmembrane region" description="Helical" evidence="17">
    <location>
        <begin position="413"/>
        <end position="431"/>
    </location>
</feature>
<dbReference type="PRINTS" id="PR01437">
    <property type="entry name" value="NUOXDRDTASE4"/>
</dbReference>
<comment type="function">
    <text evidence="1">Core subunit of the mitochondrial membrane respiratory chain NADH dehydrogenase (Complex I) that is believed to belong to the minimal assembly required for catalysis. Complex I functions in the transfer of electrons from NADH to the respiratory chain. The immediate electron acceptor for the enzyme is believed to be ubiquinone.</text>
</comment>
<evidence type="ECO:0000256" key="8">
    <source>
        <dbReference type="ARBA" id="ARBA00022692"/>
    </source>
</evidence>
<evidence type="ECO:0000259" key="18">
    <source>
        <dbReference type="Pfam" id="PF00361"/>
    </source>
</evidence>
<feature type="transmembrane region" description="Helical" evidence="17">
    <location>
        <begin position="325"/>
        <end position="345"/>
    </location>
</feature>
<geneLocation type="mitochondrion" evidence="20"/>
<keyword evidence="14 17" id="KW-0496">Mitochondrion</keyword>
<keyword evidence="15 17" id="KW-0472">Membrane</keyword>
<evidence type="ECO:0000256" key="16">
    <source>
        <dbReference type="ARBA" id="ARBA00049551"/>
    </source>
</evidence>
<evidence type="ECO:0000256" key="9">
    <source>
        <dbReference type="ARBA" id="ARBA00022967"/>
    </source>
</evidence>
<dbReference type="EMBL" id="MW619697">
    <property type="protein sequence ID" value="UPL65954.1"/>
    <property type="molecule type" value="Genomic_DNA"/>
</dbReference>
<evidence type="ECO:0000259" key="19">
    <source>
        <dbReference type="Pfam" id="PF01059"/>
    </source>
</evidence>
<feature type="transmembrane region" description="Helical" evidence="17">
    <location>
        <begin position="213"/>
        <end position="235"/>
    </location>
</feature>
<keyword evidence="10 17" id="KW-0249">Electron transport</keyword>
<comment type="similarity">
    <text evidence="3 17">Belongs to the complex I subunit 4 family.</text>
</comment>
<feature type="transmembrane region" description="Helical" evidence="17">
    <location>
        <begin position="365"/>
        <end position="392"/>
    </location>
</feature>
<dbReference type="Pfam" id="PF00361">
    <property type="entry name" value="Proton_antipo_M"/>
    <property type="match status" value="1"/>
</dbReference>
<dbReference type="InterPro" id="IPR003918">
    <property type="entry name" value="NADH_UbQ_OxRdtase"/>
</dbReference>
<feature type="transmembrane region" description="Helical" evidence="17">
    <location>
        <begin position="143"/>
        <end position="172"/>
    </location>
</feature>
<evidence type="ECO:0000256" key="6">
    <source>
        <dbReference type="ARBA" id="ARBA00022448"/>
    </source>
</evidence>
<reference evidence="20" key="1">
    <citation type="journal article" date="2022" name="Cladistics">
        <title>Diversification of the phytophagous lineages of true bugs (Insecta: Hemiptera: Heteroptera) shortly after that of the flowering plants.</title>
        <authorList>
            <person name="Ye F."/>
            <person name="Kment P."/>
            <person name="Redei D."/>
            <person name="Luo J.Y."/>
            <person name="Wang Y.H."/>
            <person name="Kuechler S.M."/>
            <person name="Zhang W.W."/>
            <person name="Chen P.P."/>
            <person name="Wu H.Y."/>
            <person name="Wu Y.Z."/>
            <person name="Sun X.Y."/>
            <person name="Ding L."/>
            <person name="Wang Y.R."/>
            <person name="Xie Q."/>
        </authorList>
    </citation>
    <scope>NUCLEOTIDE SEQUENCE</scope>
</reference>
<feature type="domain" description="NADH:ubiquinone oxidoreductase chain 4 N-terminal" evidence="19">
    <location>
        <begin position="1"/>
        <end position="101"/>
    </location>
</feature>
<evidence type="ECO:0000313" key="20">
    <source>
        <dbReference type="EMBL" id="UPL65954.1"/>
    </source>
</evidence>
<keyword evidence="11 17" id="KW-1133">Transmembrane helix</keyword>
<evidence type="ECO:0000256" key="2">
    <source>
        <dbReference type="ARBA" id="ARBA00004225"/>
    </source>
</evidence>
<evidence type="ECO:0000256" key="10">
    <source>
        <dbReference type="ARBA" id="ARBA00022982"/>
    </source>
</evidence>
<dbReference type="GO" id="GO:0015990">
    <property type="term" value="P:electron transport coupled proton transport"/>
    <property type="evidence" value="ECO:0007669"/>
    <property type="project" value="TreeGrafter"/>
</dbReference>
<protein>
    <recommendedName>
        <fullName evidence="5 17">NADH-ubiquinone oxidoreductase chain 4</fullName>
        <ecNumber evidence="4 17">7.1.1.2</ecNumber>
    </recommendedName>
</protein>
<dbReference type="AlphaFoldDB" id="A0A8T9ZXZ2"/>
<feature type="transmembrane region" description="Helical" evidence="17">
    <location>
        <begin position="268"/>
        <end position="286"/>
    </location>
</feature>
<keyword evidence="12 17" id="KW-0520">NAD</keyword>
<evidence type="ECO:0000256" key="3">
    <source>
        <dbReference type="ARBA" id="ARBA00009025"/>
    </source>
</evidence>
<feature type="transmembrane region" description="Helical" evidence="17">
    <location>
        <begin position="178"/>
        <end position="201"/>
    </location>
</feature>
<keyword evidence="8 17" id="KW-0812">Transmembrane</keyword>
<keyword evidence="7 17" id="KW-0679">Respiratory chain</keyword>
<dbReference type="EC" id="7.1.1.2" evidence="4 17"/>
<dbReference type="GO" id="GO:0048039">
    <property type="term" value="F:ubiquinone binding"/>
    <property type="evidence" value="ECO:0007669"/>
    <property type="project" value="TreeGrafter"/>
</dbReference>
<evidence type="ECO:0000256" key="17">
    <source>
        <dbReference type="RuleBase" id="RU003297"/>
    </source>
</evidence>
<feature type="domain" description="NADH:quinone oxidoreductase/Mrp antiporter transmembrane" evidence="18">
    <location>
        <begin position="106"/>
        <end position="385"/>
    </location>
</feature>
<dbReference type="GO" id="GO:0008137">
    <property type="term" value="F:NADH dehydrogenase (ubiquinone) activity"/>
    <property type="evidence" value="ECO:0007669"/>
    <property type="project" value="UniProtKB-UniRule"/>
</dbReference>
<evidence type="ECO:0000256" key="13">
    <source>
        <dbReference type="ARBA" id="ARBA00023075"/>
    </source>
</evidence>
<dbReference type="InterPro" id="IPR001750">
    <property type="entry name" value="ND/Mrp_TM"/>
</dbReference>
<organism evidence="20">
    <name type="scientific">Mystilus priamus</name>
    <dbReference type="NCBI Taxonomy" id="2813419"/>
    <lineage>
        <taxon>Eukaryota</taxon>
        <taxon>Metazoa</taxon>
        <taxon>Ecdysozoa</taxon>
        <taxon>Arthropoda</taxon>
        <taxon>Hexapoda</taxon>
        <taxon>Insecta</taxon>
        <taxon>Pterygota</taxon>
        <taxon>Neoptera</taxon>
        <taxon>Paraneoptera</taxon>
        <taxon>Hemiptera</taxon>
        <taxon>Heteroptera</taxon>
        <taxon>Panheteroptera</taxon>
        <taxon>Cimicomorpha</taxon>
        <taxon>Miridae</taxon>
        <taxon>Mecistoscelini</taxon>
        <taxon>Mystilus</taxon>
    </lineage>
</organism>
<evidence type="ECO:0000256" key="7">
    <source>
        <dbReference type="ARBA" id="ARBA00022660"/>
    </source>
</evidence>
<comment type="subcellular location">
    <subcellularLocation>
        <location evidence="2 17">Mitochondrion membrane</location>
        <topology evidence="2 17">Multi-pass membrane protein</topology>
    </subcellularLocation>
</comment>
<keyword evidence="6 17" id="KW-0813">Transport</keyword>
<feature type="transmembrane region" description="Helical" evidence="17">
    <location>
        <begin position="88"/>
        <end position="105"/>
    </location>
</feature>
<evidence type="ECO:0000256" key="5">
    <source>
        <dbReference type="ARBA" id="ARBA00021006"/>
    </source>
</evidence>